<comment type="catalytic activity">
    <reaction evidence="6">
        <text>Couples ATP hydrolysis with the unwinding of duplex DNA by translocating in the 3'-5' direction.</text>
        <dbReference type="EC" id="5.6.2.4"/>
    </reaction>
</comment>
<sequence>MIQPDEWRPSYGVMLEPHALTAVTSTEQNIVVMAGPGAGKTELLAQRADFLLRTGACPYPRRILAISFKVDAARNLRERVRRRVGNQLAARFDSFTFHAFAKRIIDNYRLALTGQYELPPDYLLSAKRPIPHKQITYDDLITLALEILKSNHYAKTVVRQTYGHVFLDEFQDATASQYKLLKALFDESRTCMTAVGDQKQKIMGWAGALDGIFQTFADDFSAISLPLYQNFRSSSRLRRMQNRMIAELDPAAIIPAQELIGDDGVVEIRDFDTDSEEAKALAKRIQSWLDEGVEPNDIAVLVRQHVGLYTKHLSEELAKRGIPYHNEQDNQGLDSEPAAVLVYSFLRVIADDGQAEAYDELMRLSNRSDPSSEEGLRFDRQLKNLLQKARQQVQASEADRTEMHFWAVWIEKFLSLVSRPKLVDLSPNYQQDQRLDEVIAQALDNFRRELSNCGDAVLALKRVSGKEAVRFLTIHKCKGLEFDKVVILGVEKEMFWNEPSEAMTEYFVAVSRAKTHLVLTWSRFRQRPAGYSGIWGVHRNQHEKFINFGRGN</sequence>
<evidence type="ECO:0000256" key="9">
    <source>
        <dbReference type="PROSITE-ProRule" id="PRU00560"/>
    </source>
</evidence>
<protein>
    <recommendedName>
        <fullName evidence="7">DNA 3'-5' helicase</fullName>
        <ecNumber evidence="7">5.6.2.4</ecNumber>
    </recommendedName>
</protein>
<evidence type="ECO:0000259" key="10">
    <source>
        <dbReference type="PROSITE" id="PS51198"/>
    </source>
</evidence>
<comment type="catalytic activity">
    <reaction evidence="8">
        <text>ATP + H2O = ADP + phosphate + H(+)</text>
        <dbReference type="Rhea" id="RHEA:13065"/>
        <dbReference type="ChEBI" id="CHEBI:15377"/>
        <dbReference type="ChEBI" id="CHEBI:15378"/>
        <dbReference type="ChEBI" id="CHEBI:30616"/>
        <dbReference type="ChEBI" id="CHEBI:43474"/>
        <dbReference type="ChEBI" id="CHEBI:456216"/>
        <dbReference type="EC" id="5.6.2.4"/>
    </reaction>
</comment>
<name>A0ABD4TTZ2_9CORY</name>
<dbReference type="Proteomes" id="UP001205080">
    <property type="component" value="Unassembled WGS sequence"/>
</dbReference>
<evidence type="ECO:0000256" key="3">
    <source>
        <dbReference type="ARBA" id="ARBA00022806"/>
    </source>
</evidence>
<dbReference type="InterPro" id="IPR014017">
    <property type="entry name" value="DNA_helicase_UvrD-like_C"/>
</dbReference>
<feature type="domain" description="UvrD-like helicase C-terminal" evidence="11">
    <location>
        <begin position="235"/>
        <end position="479"/>
    </location>
</feature>
<evidence type="ECO:0000256" key="1">
    <source>
        <dbReference type="ARBA" id="ARBA00022741"/>
    </source>
</evidence>
<dbReference type="PROSITE" id="PS51198">
    <property type="entry name" value="UVRD_HELICASE_ATP_BIND"/>
    <property type="match status" value="1"/>
</dbReference>
<dbReference type="PANTHER" id="PTHR11070">
    <property type="entry name" value="UVRD / RECB / PCRA DNA HELICASE FAMILY MEMBER"/>
    <property type="match status" value="1"/>
</dbReference>
<keyword evidence="4 9" id="KW-0067">ATP-binding</keyword>
<dbReference type="InterPro" id="IPR000212">
    <property type="entry name" value="DNA_helicase_UvrD/REP"/>
</dbReference>
<gene>
    <name evidence="12" type="ORF">KBX22_09700</name>
</gene>
<dbReference type="EC" id="5.6.2.4" evidence="7"/>
<reference evidence="12 13" key="1">
    <citation type="submission" date="2021-04" db="EMBL/GenBank/DDBJ databases">
        <title>Corynebacterium genitalium sp. nov. and Corynebacterium genitalium sp. nov., two new species of the genus Corynebacterium.</title>
        <authorList>
            <person name="Jaen-Luchoro D."/>
            <person name="Pinyeiro-Iglesias B."/>
            <person name="Al-Shaer S."/>
            <person name="Karlsson R."/>
            <person name="Gonzales-Siles L."/>
            <person name="Cardew S."/>
            <person name="Jensie-Markopolous S."/>
            <person name="Ohlen M."/>
            <person name="Inganas E."/>
            <person name="Moore E.R.B."/>
        </authorList>
    </citation>
    <scope>NUCLEOTIDE SEQUENCE [LARGE SCALE GENOMIC DNA]</scope>
    <source>
        <strain evidence="12 13">CCUG 55013</strain>
    </source>
</reference>
<organism evidence="12 13">
    <name type="scientific">Corynebacterium pseudogenitalium</name>
    <dbReference type="NCBI Taxonomy" id="38303"/>
    <lineage>
        <taxon>Bacteria</taxon>
        <taxon>Bacillati</taxon>
        <taxon>Actinomycetota</taxon>
        <taxon>Actinomycetes</taxon>
        <taxon>Mycobacteriales</taxon>
        <taxon>Corynebacteriaceae</taxon>
        <taxon>Corynebacterium</taxon>
    </lineage>
</organism>
<evidence type="ECO:0000256" key="6">
    <source>
        <dbReference type="ARBA" id="ARBA00034617"/>
    </source>
</evidence>
<evidence type="ECO:0000256" key="5">
    <source>
        <dbReference type="ARBA" id="ARBA00023235"/>
    </source>
</evidence>
<feature type="domain" description="UvrD-like helicase ATP-binding" evidence="10">
    <location>
        <begin position="13"/>
        <end position="234"/>
    </location>
</feature>
<evidence type="ECO:0000313" key="12">
    <source>
        <dbReference type="EMBL" id="MCQ4614999.1"/>
    </source>
</evidence>
<keyword evidence="3 9" id="KW-0347">Helicase</keyword>
<comment type="caution">
    <text evidence="12">The sequence shown here is derived from an EMBL/GenBank/DDBJ whole genome shotgun (WGS) entry which is preliminary data.</text>
</comment>
<evidence type="ECO:0000256" key="7">
    <source>
        <dbReference type="ARBA" id="ARBA00034808"/>
    </source>
</evidence>
<evidence type="ECO:0000259" key="11">
    <source>
        <dbReference type="PROSITE" id="PS51217"/>
    </source>
</evidence>
<dbReference type="CDD" id="cd17932">
    <property type="entry name" value="DEXQc_UvrD"/>
    <property type="match status" value="1"/>
</dbReference>
<dbReference type="PROSITE" id="PS51217">
    <property type="entry name" value="UVRD_HELICASE_CTER"/>
    <property type="match status" value="1"/>
</dbReference>
<dbReference type="InterPro" id="IPR014016">
    <property type="entry name" value="UvrD-like_ATP-bd"/>
</dbReference>
<accession>A0ABD4TTZ2</accession>
<evidence type="ECO:0000256" key="2">
    <source>
        <dbReference type="ARBA" id="ARBA00022801"/>
    </source>
</evidence>
<dbReference type="EMBL" id="JAGPYW010000014">
    <property type="protein sequence ID" value="MCQ4614999.1"/>
    <property type="molecule type" value="Genomic_DNA"/>
</dbReference>
<keyword evidence="1 9" id="KW-0547">Nucleotide-binding</keyword>
<proteinExistence type="predicted"/>
<dbReference type="AlphaFoldDB" id="A0ABD4TTZ2"/>
<keyword evidence="2 9" id="KW-0378">Hydrolase</keyword>
<evidence type="ECO:0000256" key="4">
    <source>
        <dbReference type="ARBA" id="ARBA00022840"/>
    </source>
</evidence>
<dbReference type="GO" id="GO:0005524">
    <property type="term" value="F:ATP binding"/>
    <property type="evidence" value="ECO:0007669"/>
    <property type="project" value="UniProtKB-UniRule"/>
</dbReference>
<dbReference type="GO" id="GO:0016787">
    <property type="term" value="F:hydrolase activity"/>
    <property type="evidence" value="ECO:0007669"/>
    <property type="project" value="UniProtKB-UniRule"/>
</dbReference>
<evidence type="ECO:0000313" key="13">
    <source>
        <dbReference type="Proteomes" id="UP001205080"/>
    </source>
</evidence>
<dbReference type="Gene3D" id="3.40.50.300">
    <property type="entry name" value="P-loop containing nucleotide triphosphate hydrolases"/>
    <property type="match status" value="3"/>
</dbReference>
<dbReference type="Pfam" id="PF13361">
    <property type="entry name" value="UvrD_C"/>
    <property type="match status" value="2"/>
</dbReference>
<dbReference type="RefSeq" id="WP_256001310.1">
    <property type="nucleotide sequence ID" value="NZ_JAGPYW010000014.1"/>
</dbReference>
<feature type="binding site" evidence="9">
    <location>
        <begin position="34"/>
        <end position="41"/>
    </location>
    <ligand>
        <name>ATP</name>
        <dbReference type="ChEBI" id="CHEBI:30616"/>
    </ligand>
</feature>
<dbReference type="GO" id="GO:0043138">
    <property type="term" value="F:3'-5' DNA helicase activity"/>
    <property type="evidence" value="ECO:0007669"/>
    <property type="project" value="UniProtKB-EC"/>
</dbReference>
<dbReference type="InterPro" id="IPR027417">
    <property type="entry name" value="P-loop_NTPase"/>
</dbReference>
<dbReference type="Pfam" id="PF00580">
    <property type="entry name" value="UvrD-helicase"/>
    <property type="match status" value="2"/>
</dbReference>
<dbReference type="SUPFAM" id="SSF52540">
    <property type="entry name" value="P-loop containing nucleoside triphosphate hydrolases"/>
    <property type="match status" value="1"/>
</dbReference>
<dbReference type="PANTHER" id="PTHR11070:SF2">
    <property type="entry name" value="ATP-DEPENDENT DNA HELICASE SRS2"/>
    <property type="match status" value="1"/>
</dbReference>
<keyword evidence="5" id="KW-0413">Isomerase</keyword>
<evidence type="ECO:0000256" key="8">
    <source>
        <dbReference type="ARBA" id="ARBA00048988"/>
    </source>
</evidence>